<proteinExistence type="predicted"/>
<dbReference type="OrthoDB" id="10255128at2759"/>
<dbReference type="InParanoid" id="F0XE04"/>
<protein>
    <recommendedName>
        <fullName evidence="3">Haloacid dehalogenase-like hydrolase</fullName>
    </recommendedName>
</protein>
<gene>
    <name evidence="1" type="ORF">CMQ_829</name>
</gene>
<dbReference type="InterPro" id="IPR023214">
    <property type="entry name" value="HAD_sf"/>
</dbReference>
<dbReference type="PANTHER" id="PTHR28181">
    <property type="entry name" value="UPF0655 PROTEIN YCR015C"/>
    <property type="match status" value="1"/>
</dbReference>
<keyword evidence="2" id="KW-1185">Reference proteome</keyword>
<dbReference type="STRING" id="655863.F0XE04"/>
<dbReference type="Proteomes" id="UP000007796">
    <property type="component" value="Unassembled WGS sequence"/>
</dbReference>
<reference evidence="1 2" key="1">
    <citation type="journal article" date="2011" name="Proc. Natl. Acad. Sci. U.S.A.">
        <title>Genome and transcriptome analyses of the mountain pine beetle-fungal symbiont Grosmannia clavigera, a lodgepole pine pathogen.</title>
        <authorList>
            <person name="DiGuistini S."/>
            <person name="Wang Y."/>
            <person name="Liao N.Y."/>
            <person name="Taylor G."/>
            <person name="Tanguay P."/>
            <person name="Feau N."/>
            <person name="Henrissat B."/>
            <person name="Chan S.K."/>
            <person name="Hesse-Orce U."/>
            <person name="Alamouti S.M."/>
            <person name="Tsui C.K.M."/>
            <person name="Docking R.T."/>
            <person name="Levasseur A."/>
            <person name="Haridas S."/>
            <person name="Robertson G."/>
            <person name="Birol I."/>
            <person name="Holt R.A."/>
            <person name="Marra M.A."/>
            <person name="Hamelin R.C."/>
            <person name="Hirst M."/>
            <person name="Jones S.J.M."/>
            <person name="Bohlmann J."/>
            <person name="Breuil C."/>
        </authorList>
    </citation>
    <scope>NUCLEOTIDE SEQUENCE [LARGE SCALE GENOMIC DNA]</scope>
    <source>
        <strain evidence="2">kw1407 / UAMH 11150</strain>
    </source>
</reference>
<dbReference type="InterPro" id="IPR050849">
    <property type="entry name" value="HAD-like_hydrolase_phosphatase"/>
</dbReference>
<dbReference type="PANTHER" id="PTHR28181:SF1">
    <property type="entry name" value="COLD TOLERANCE PROTEIN 1"/>
    <property type="match status" value="1"/>
</dbReference>
<dbReference type="AlphaFoldDB" id="F0XE04"/>
<evidence type="ECO:0000313" key="2">
    <source>
        <dbReference type="Proteomes" id="UP000007796"/>
    </source>
</evidence>
<dbReference type="EMBL" id="GL629765">
    <property type="protein sequence ID" value="EFX03901.1"/>
    <property type="molecule type" value="Genomic_DNA"/>
</dbReference>
<evidence type="ECO:0008006" key="3">
    <source>
        <dbReference type="Google" id="ProtNLM"/>
    </source>
</evidence>
<dbReference type="RefSeq" id="XP_014173383.1">
    <property type="nucleotide sequence ID" value="XM_014317908.1"/>
</dbReference>
<dbReference type="SUPFAM" id="SSF56784">
    <property type="entry name" value="HAD-like"/>
    <property type="match status" value="1"/>
</dbReference>
<name>F0XE04_GROCL</name>
<accession>F0XE04</accession>
<dbReference type="InterPro" id="IPR036412">
    <property type="entry name" value="HAD-like_sf"/>
</dbReference>
<dbReference type="HOGENOM" id="CLU_056574_1_0_1"/>
<organism evidence="2">
    <name type="scientific">Grosmannia clavigera (strain kw1407 / UAMH 11150)</name>
    <name type="common">Blue stain fungus</name>
    <name type="synonym">Graphiocladiella clavigera</name>
    <dbReference type="NCBI Taxonomy" id="655863"/>
    <lineage>
        <taxon>Eukaryota</taxon>
        <taxon>Fungi</taxon>
        <taxon>Dikarya</taxon>
        <taxon>Ascomycota</taxon>
        <taxon>Pezizomycotina</taxon>
        <taxon>Sordariomycetes</taxon>
        <taxon>Sordariomycetidae</taxon>
        <taxon>Ophiostomatales</taxon>
        <taxon>Ophiostomataceae</taxon>
        <taxon>Leptographium</taxon>
    </lineage>
</organism>
<dbReference type="GeneID" id="25981928"/>
<dbReference type="Gene3D" id="3.40.50.1000">
    <property type="entry name" value="HAD superfamily/HAD-like"/>
    <property type="match status" value="1"/>
</dbReference>
<dbReference type="eggNOG" id="ENOG502S7B4">
    <property type="taxonomic scope" value="Eukaryota"/>
</dbReference>
<sequence>MHIILDFDGTITQNDTINALSSAAVAFRQQQQQQQQKVEAQEEDWTNHWTSIVDAYVADYLAHVSGYEPLESERTDLVSELGFLDAMREAVDLPSIQRVHDSRLFAGITADQLTQAGRDASTADTGTVRLRAGFSSFLDDISGRRGWPVSIVSINWSDAWIRGVIESSPHSQGVSIFSNKVTVSGRIVPNFNLRVPTDQEPSEPSEPLEPLVSCSDKHETMKVAAELAEEQVVYIGDAMTDIMCLTNAEAGGIVMASGGPGGSSTLKALARLKKEIPHVSDSPKFSTVRTPGSLRLAWAADFDEILSSGILD</sequence>
<evidence type="ECO:0000313" key="1">
    <source>
        <dbReference type="EMBL" id="EFX03901.1"/>
    </source>
</evidence>